<dbReference type="EMBL" id="GGYP01001363">
    <property type="protein sequence ID" value="MDE46134.1"/>
    <property type="molecule type" value="Transcribed_RNA"/>
</dbReference>
<feature type="transmembrane region" description="Helical" evidence="15">
    <location>
        <begin position="2160"/>
        <end position="2184"/>
    </location>
</feature>
<feature type="compositionally biased region" description="Basic and acidic residues" evidence="14">
    <location>
        <begin position="32"/>
        <end position="58"/>
    </location>
</feature>
<evidence type="ECO:0000256" key="11">
    <source>
        <dbReference type="ARBA" id="ARBA00023170"/>
    </source>
</evidence>
<feature type="compositionally biased region" description="Low complexity" evidence="14">
    <location>
        <begin position="879"/>
        <end position="891"/>
    </location>
</feature>
<proteinExistence type="inferred from homology"/>
<dbReference type="GO" id="GO:0050772">
    <property type="term" value="P:positive regulation of axonogenesis"/>
    <property type="evidence" value="ECO:0007669"/>
    <property type="project" value="TreeGrafter"/>
</dbReference>
<feature type="domain" description="Sema" evidence="16">
    <location>
        <begin position="210"/>
        <end position="943"/>
    </location>
</feature>
<evidence type="ECO:0000256" key="1">
    <source>
        <dbReference type="ARBA" id="ARBA00004251"/>
    </source>
</evidence>
<feature type="compositionally biased region" description="Low complexity" evidence="14">
    <location>
        <begin position="2286"/>
        <end position="2297"/>
    </location>
</feature>
<dbReference type="GO" id="GO:0008360">
    <property type="term" value="P:regulation of cell shape"/>
    <property type="evidence" value="ECO:0007669"/>
    <property type="project" value="TreeGrafter"/>
</dbReference>
<evidence type="ECO:0000256" key="10">
    <source>
        <dbReference type="ARBA" id="ARBA00023157"/>
    </source>
</evidence>
<evidence type="ECO:0000256" key="12">
    <source>
        <dbReference type="ARBA" id="ARBA00023180"/>
    </source>
</evidence>
<dbReference type="GO" id="GO:0002116">
    <property type="term" value="C:semaphorin receptor complex"/>
    <property type="evidence" value="ECO:0007669"/>
    <property type="project" value="TreeGrafter"/>
</dbReference>
<organism evidence="17">
    <name type="scientific">Aceria tosichella</name>
    <name type="common">wheat curl mite</name>
    <dbReference type="NCBI Taxonomy" id="561515"/>
    <lineage>
        <taxon>Eukaryota</taxon>
        <taxon>Metazoa</taxon>
        <taxon>Ecdysozoa</taxon>
        <taxon>Arthropoda</taxon>
        <taxon>Chelicerata</taxon>
        <taxon>Arachnida</taxon>
        <taxon>Acari</taxon>
        <taxon>Acariformes</taxon>
        <taxon>Trombidiformes</taxon>
        <taxon>Prostigmata</taxon>
        <taxon>Eupodina</taxon>
        <taxon>Eriophyoidea</taxon>
        <taxon>Eriophyidae</taxon>
        <taxon>Eriophyinae</taxon>
        <taxon>Aceriini</taxon>
        <taxon>Aceria</taxon>
    </lineage>
</organism>
<keyword evidence="5" id="KW-0732">Signal</keyword>
<dbReference type="InterPro" id="IPR036352">
    <property type="entry name" value="Semap_dom_sf"/>
</dbReference>
<comment type="subcellular location">
    <subcellularLocation>
        <location evidence="1">Cell membrane</location>
        <topology evidence="1">Single-pass type I membrane protein</topology>
    </subcellularLocation>
</comment>
<feature type="compositionally biased region" description="Polar residues" evidence="14">
    <location>
        <begin position="2311"/>
        <end position="2321"/>
    </location>
</feature>
<keyword evidence="9 15" id="KW-0472">Membrane</keyword>
<dbReference type="PANTHER" id="PTHR22625">
    <property type="entry name" value="PLEXIN"/>
    <property type="match status" value="1"/>
</dbReference>
<dbReference type="Pfam" id="PF01833">
    <property type="entry name" value="TIG"/>
    <property type="match status" value="3"/>
</dbReference>
<dbReference type="PANTHER" id="PTHR22625:SF44">
    <property type="entry name" value="PLEXIN-B"/>
    <property type="match status" value="1"/>
</dbReference>
<dbReference type="InterPro" id="IPR016201">
    <property type="entry name" value="PSI"/>
</dbReference>
<dbReference type="FunFam" id="2.60.40.10:FF:000203">
    <property type="entry name" value="Plexin B2"/>
    <property type="match status" value="1"/>
</dbReference>
<reference evidence="17" key="1">
    <citation type="submission" date="2018-10" db="EMBL/GenBank/DDBJ databases">
        <title>Transcriptome assembly of Aceria tosichella (Wheat curl mite) Type 2.</title>
        <authorList>
            <person name="Scully E.D."/>
            <person name="Geib S.M."/>
            <person name="Palmer N.A."/>
            <person name="Gupta A.K."/>
            <person name="Sarath G."/>
            <person name="Tatineni S."/>
        </authorList>
    </citation>
    <scope>NUCLEOTIDE SEQUENCE</scope>
    <source>
        <strain evidence="17">LincolnNE</strain>
    </source>
</reference>
<protein>
    <submittedName>
        <fullName evidence="17">Plexin-B</fullName>
    </submittedName>
</protein>
<evidence type="ECO:0000256" key="8">
    <source>
        <dbReference type="ARBA" id="ARBA00022989"/>
    </source>
</evidence>
<feature type="compositionally biased region" description="Low complexity" evidence="14">
    <location>
        <begin position="364"/>
        <end position="386"/>
    </location>
</feature>
<dbReference type="SUPFAM" id="SSF101912">
    <property type="entry name" value="Sema domain"/>
    <property type="match status" value="2"/>
</dbReference>
<dbReference type="Gene3D" id="2.60.40.10">
    <property type="entry name" value="Immunoglobulins"/>
    <property type="match status" value="3"/>
</dbReference>
<dbReference type="InterPro" id="IPR002909">
    <property type="entry name" value="IPT_dom"/>
</dbReference>
<evidence type="ECO:0000313" key="17">
    <source>
        <dbReference type="EMBL" id="MDE46134.1"/>
    </source>
</evidence>
<name>A0A6G1S6K0_9ACAR</name>
<evidence type="ECO:0000256" key="5">
    <source>
        <dbReference type="ARBA" id="ARBA00022729"/>
    </source>
</evidence>
<gene>
    <name evidence="17" type="primary">plexB_1</name>
    <name evidence="17" type="ORF">g.12289</name>
</gene>
<dbReference type="SMART" id="SM00429">
    <property type="entry name" value="IPT"/>
    <property type="match status" value="3"/>
</dbReference>
<dbReference type="GO" id="GO:0030334">
    <property type="term" value="P:regulation of cell migration"/>
    <property type="evidence" value="ECO:0007669"/>
    <property type="project" value="TreeGrafter"/>
</dbReference>
<evidence type="ECO:0000256" key="7">
    <source>
        <dbReference type="ARBA" id="ARBA00022902"/>
    </source>
</evidence>
<evidence type="ECO:0000259" key="16">
    <source>
        <dbReference type="PROSITE" id="PS51004"/>
    </source>
</evidence>
<sequence length="2457" mass="265184">MERRRRAPQRLRRIIRREQTVQGKMNLIIGSEKLDQKQQHHHQANDKDRRLEQRERGATHKTPANWPDKRRWPRLEPPPPAPASALSIMINGMQLMSKNQNCDKRATPGTMRVCRGTLPVVLVGQSEAAKSCDHLGGGQSRRQSRQFNRFGPSTACGLVALALILVACQPGPSEQQSIIVDHHHHHHHYKGPHHKQHLMMNNNNSDQAPQAILGATKLAQSFQPVSLLLAQNKSINFTHVAVDELTGTIYLGATNWLLQVSGRDLRVEQALRTGPTTSDSSLARDCTPADCQNQLASIELDQLIPRLLVHNHGVSDLSGYGPAGNGQQQQAANNNRRPFSGATMHTSNTSSTGYALLQAHRRTGTTSSATTVPTTTSSTSSSSSSSLNQGQQPATTSGQQQPLLHNNYNKLLAIDYESRHLIVCGSLNQGACRRHQLGNLSNFSELVPLPVASDDEHSSTVALVVSSQQRLQQTPSSGGRQQQSAGVLYVAATNSRLGPPNREMVPAISARSLDWSSRDRAMQIIEHSFTELAQVDVASGLRDYYLVNYVHAFQYNNFIYFATVQRKSALLQLEEWGYQTRLARLCLNDLSFQSYAEMTLECSAPTTTTSSSTQNHPTTHAANHPNDHQRQQQQQSASTRINYNLLQDAHLMQAGRQLQQQLGLSSAGKSGGGGGAVLVGAFSQSRDHTTRSSTRSAICLFPMERIEQKFQENIDLCYNGTIKSRNMDYIAGSVNDCPKQQGQSRAPSGQTGAQQGYCNEPVKLNGSIALVAEPIQSNDSELITSITSTLAPTSPVNIQWPPQTTVNSGSAGGSGSAGKQQQQTNSIRQHQVLIAGTSDGQLKRFVLVASDSRLSALEFDSVAVVPPESHGGVSGAGGSSDQSPGAASASATSPILADMHLIPASNPQLAGDSGLQDQARSTSSNRQQFVVAATAHKLVKLRVNACKASVRQQLTPATINGRQQLATANSEPNNNSSIVDDCLACSQLQDPFCGWCSNLGSCTTRDDCISASIANVETTSTTGSVSTTAQQQHHTTTTTTTTTIHWTPFDSIRCSNYQPISPKNVPVQADSLVVDVNVRLNLKHKPMGITQQPQTSTAQLGGQHHQLAAKLAKAHFVCHFDYLSLWNRSDSSSSSSSPSSASLPRPQGVTIKAIQARLNLHAGTVAIGCPLPVGSQRPSLRNQLTQSATSREQDYTRVRLSVRLATTGTRSSQQQQQDQSVQETEELADRVLLEQVLGMRPFGQPLATSVVGGGSGSSAIGQHHYQSADSIERELTFYDCSLNTDCRSCLSSGSAGRRWSCAWCPLSSKCTFNSSHPDYGCAASAVASTTPHSAQVQYDYSTAAGSGALNQIRGSHLTASLDRAQTSMLGLAIDRLDRCPRGGVPTLDGEPADFSGVMPVARDAGFSGGAASAAAEQAGDRLGVSSGGSHAQDAITLGGGGGSKTSSSGVASAPINEILVPNNVRRSVQVPLARHIQHYQPREKRVIKLECQIELEGAKARFSARLLDNTNVICQESLYSYQAEIATQRAQLSVILNDNQVIETTEVILYKCHLFGVSPPAIASSVIAAASSQAPNEDYSYSNNLNQHPTNTRHHSSASWSSNLNELFNLIPTSGLLGPSGRRQSDCSLCLNIDRKYQCSWCSNQCRHTDQCQELPASTCPPPRIDSIHPTSGPLEGGTLLTIEGSNLGSNEREIQDKILVGGEPCQLVMYSVSTRIVCKTGPSLVGLQAATVFVGNRAGVTSAHEKFHYKAVHLADVSPRIGPVSGGTRLLLSGSNLNIGSRVQVYLDDIPCLLDSTFDMTSNQIACITGPNLLASSSMRIKQLTLVIDNSTHQLPFPFTYQPDPIITSIEPAESFLSGGRLILINGQHLASPQSTKLLVYLEHRPSVTNATACQHQNDTLITCLTPAFSRADLLEQVSGSQSEMQDITNGNTNSDQLQQQQQGLSYESGGVKLKMALLMDDVKSVRNLDEYYHHLPHYITYYEDPQLFRLANQVVEYRDELVIVGDNLRIKQLDQDMQVSIGAHICLIKSIQSDRIIVEPPAKIAPIFEYGESSRRRVPVERPLLPIVALIGANLRFELGHMQYSSSQYLAVPIEQPELNGPGGSYPPDLFLDPSLTQAGLPTAATTAGGMGQAFLPDQMMKELQLHQTTNAGNSAGFVALVGLASLGFLVAISLGLMFLMARFRQTKAKQREYKRIQLQMGSLDINCQSPGLGGGSVFASGLFDKIHLPSMGIGNGQLVGGQQQRHHQQQQQQQLFANQQLQHRPIDYNTAKSKPLYQFFSNGSAQGQQQSAAGPPLPTSFPPSPLTDISSLIGSSPNHPQQHIVKLAANGQFVSSSIGAGQQHQYAYASGGLLQQHQQQQQQQQASAQPSSSSSSTSSTGSSSGSSPSRQALSMANQQQQQHFDGQQQLASQRGSSARNFNWTQEAPSTIVPYAVIEACNLTLEGKKAIKEFL</sequence>
<dbReference type="GO" id="GO:0097374">
    <property type="term" value="P:sensory neuron axon guidance"/>
    <property type="evidence" value="ECO:0007669"/>
    <property type="project" value="TreeGrafter"/>
</dbReference>
<feature type="region of interest" description="Disordered" evidence="14">
    <location>
        <begin position="605"/>
        <end position="637"/>
    </location>
</feature>
<feature type="region of interest" description="Disordered" evidence="14">
    <location>
        <begin position="32"/>
        <end position="84"/>
    </location>
</feature>
<dbReference type="Pfam" id="PF01437">
    <property type="entry name" value="PSI"/>
    <property type="match status" value="1"/>
</dbReference>
<dbReference type="Pfam" id="PF18020">
    <property type="entry name" value="TIG_2"/>
    <property type="match status" value="1"/>
</dbReference>
<dbReference type="Pfam" id="PF01403">
    <property type="entry name" value="Sema"/>
    <property type="match status" value="1"/>
</dbReference>
<keyword evidence="11" id="KW-0675">Receptor</keyword>
<dbReference type="InterPro" id="IPR031148">
    <property type="entry name" value="Plexin"/>
</dbReference>
<dbReference type="GO" id="GO:0007162">
    <property type="term" value="P:negative regulation of cell adhesion"/>
    <property type="evidence" value="ECO:0007669"/>
    <property type="project" value="TreeGrafter"/>
</dbReference>
<dbReference type="GO" id="GO:0008045">
    <property type="term" value="P:motor neuron axon guidance"/>
    <property type="evidence" value="ECO:0007669"/>
    <property type="project" value="TreeGrafter"/>
</dbReference>
<dbReference type="InterPro" id="IPR013783">
    <property type="entry name" value="Ig-like_fold"/>
</dbReference>
<dbReference type="InterPro" id="IPR002165">
    <property type="entry name" value="Plexin_repeat"/>
</dbReference>
<feature type="compositionally biased region" description="Polar residues" evidence="14">
    <location>
        <begin position="387"/>
        <end position="402"/>
    </location>
</feature>
<evidence type="ECO:0000256" key="6">
    <source>
        <dbReference type="ARBA" id="ARBA00022737"/>
    </source>
</evidence>
<comment type="similarity">
    <text evidence="2">Belongs to the plexin family.</text>
</comment>
<keyword evidence="3" id="KW-1003">Cell membrane</keyword>
<evidence type="ECO:0000256" key="9">
    <source>
        <dbReference type="ARBA" id="ARBA00023136"/>
    </source>
</evidence>
<dbReference type="InterPro" id="IPR015943">
    <property type="entry name" value="WD40/YVTN_repeat-like_dom_sf"/>
</dbReference>
<feature type="region of interest" description="Disordered" evidence="14">
    <location>
        <begin position="1421"/>
        <end position="1449"/>
    </location>
</feature>
<feature type="compositionally biased region" description="Polar residues" evidence="14">
    <location>
        <begin position="793"/>
        <end position="807"/>
    </location>
</feature>
<keyword evidence="8 15" id="KW-1133">Transmembrane helix</keyword>
<keyword evidence="7" id="KW-0524">Neurogenesis</keyword>
<evidence type="ECO:0000256" key="3">
    <source>
        <dbReference type="ARBA" id="ARBA00022475"/>
    </source>
</evidence>
<feature type="region of interest" description="Disordered" evidence="14">
    <location>
        <begin position="793"/>
        <end position="826"/>
    </location>
</feature>
<dbReference type="Gene3D" id="2.130.10.10">
    <property type="entry name" value="YVTN repeat-like/Quinoprotein amine dehydrogenase"/>
    <property type="match status" value="2"/>
</dbReference>
<accession>A0A6G1S6K0</accession>
<dbReference type="PROSITE" id="PS51004">
    <property type="entry name" value="SEMA"/>
    <property type="match status" value="1"/>
</dbReference>
<feature type="compositionally biased region" description="Pro residues" evidence="14">
    <location>
        <begin position="2298"/>
        <end position="2308"/>
    </location>
</feature>
<dbReference type="GO" id="GO:0005886">
    <property type="term" value="C:plasma membrane"/>
    <property type="evidence" value="ECO:0007669"/>
    <property type="project" value="UniProtKB-SubCell"/>
</dbReference>
<feature type="region of interest" description="Disordered" evidence="14">
    <location>
        <begin position="2355"/>
        <end position="2421"/>
    </location>
</feature>
<keyword evidence="6" id="KW-0677">Repeat</keyword>
<feature type="region of interest" description="Disordered" evidence="14">
    <location>
        <begin position="868"/>
        <end position="891"/>
    </location>
</feature>
<dbReference type="InterPro" id="IPR041362">
    <property type="entry name" value="TIG2_plexin"/>
</dbReference>
<dbReference type="InterPro" id="IPR001627">
    <property type="entry name" value="Semap_dom"/>
</dbReference>
<feature type="region of interest" description="Disordered" evidence="14">
    <location>
        <begin position="1921"/>
        <end position="1943"/>
    </location>
</feature>
<keyword evidence="12" id="KW-0325">Glycoprotein</keyword>
<dbReference type="GO" id="GO:0017154">
    <property type="term" value="F:semaphorin receptor activity"/>
    <property type="evidence" value="ECO:0007669"/>
    <property type="project" value="InterPro"/>
</dbReference>
<feature type="compositionally biased region" description="Low complexity" evidence="14">
    <location>
        <begin position="325"/>
        <end position="335"/>
    </location>
</feature>
<dbReference type="InterPro" id="IPR014756">
    <property type="entry name" value="Ig_E-set"/>
</dbReference>
<evidence type="ECO:0000256" key="2">
    <source>
        <dbReference type="ARBA" id="ARBA00010297"/>
    </source>
</evidence>
<comment type="caution">
    <text evidence="13">Lacks conserved residue(s) required for the propagation of feature annotation.</text>
</comment>
<feature type="region of interest" description="Disordered" evidence="14">
    <location>
        <begin position="2286"/>
        <end position="2321"/>
    </location>
</feature>
<dbReference type="SUPFAM" id="SSF81296">
    <property type="entry name" value="E set domains"/>
    <property type="match status" value="3"/>
</dbReference>
<dbReference type="SMART" id="SM00423">
    <property type="entry name" value="PSI"/>
    <property type="match status" value="3"/>
</dbReference>
<evidence type="ECO:0000256" key="4">
    <source>
        <dbReference type="ARBA" id="ARBA00022692"/>
    </source>
</evidence>
<dbReference type="Gene3D" id="3.30.1680.10">
    <property type="entry name" value="ligand-binding face of the semaphorins, domain 2"/>
    <property type="match status" value="1"/>
</dbReference>
<evidence type="ECO:0000256" key="15">
    <source>
        <dbReference type="SAM" id="Phobius"/>
    </source>
</evidence>
<evidence type="ECO:0000256" key="13">
    <source>
        <dbReference type="PROSITE-ProRule" id="PRU00352"/>
    </source>
</evidence>
<keyword evidence="4 15" id="KW-0812">Transmembrane</keyword>
<keyword evidence="10" id="KW-1015">Disulfide bond</keyword>
<feature type="region of interest" description="Disordered" evidence="14">
    <location>
        <begin position="318"/>
        <end position="402"/>
    </location>
</feature>
<dbReference type="SUPFAM" id="SSF103575">
    <property type="entry name" value="Plexin repeat"/>
    <property type="match status" value="1"/>
</dbReference>
<feature type="compositionally biased region" description="Polar residues" evidence="14">
    <location>
        <begin position="1921"/>
        <end position="1937"/>
    </location>
</feature>
<feature type="compositionally biased region" description="Low complexity" evidence="14">
    <location>
        <begin position="2355"/>
        <end position="2412"/>
    </location>
</feature>
<evidence type="ECO:0000256" key="14">
    <source>
        <dbReference type="SAM" id="MobiDB-lite"/>
    </source>
</evidence>
<feature type="compositionally biased region" description="Polar residues" evidence="14">
    <location>
        <begin position="343"/>
        <end position="353"/>
    </location>
</feature>
<dbReference type="SMART" id="SM00630">
    <property type="entry name" value="Sema"/>
    <property type="match status" value="1"/>
</dbReference>